<feature type="active site" description="Charge relay system" evidence="8">
    <location>
        <position position="251"/>
    </location>
</feature>
<dbReference type="GO" id="GO:0006508">
    <property type="term" value="P:proteolysis"/>
    <property type="evidence" value="ECO:0007669"/>
    <property type="project" value="UniProtKB-KW"/>
</dbReference>
<gene>
    <name evidence="13" type="ORF">DFQ14_10625</name>
</gene>
<sequence>MKRGLAARMAGTVTLVVGTVAAWAMPATAAPEPTSPSPDTVAETPLEAMRRDLGLTLQQVEQRLHRETRADRIDERLRAALGTAFGGSHFDADLGTLVVGVTDRAKLEQVRAAGAKAELVDDSASVLHTVADTLDKAEQRAPSSISGWYVDPADNSVVVTTASGSAQQATEFIRSTGVDTGAVRVVESRESPRLFADIIGGNAFYNTSSSRCSIGFAVQGGFITAGHCGNQGDSTTQPSGTFAGSSFPSNDYAYVKSSATPKPQVNNYRGGTVTVAGAQEAPVGASVCRSGSTSGWHCGTIAAKNQTVRYQQGTVSGLTRTDVCAEPGDSGGPFLSGDQAQGVASGGSGDCNRGGVTYFQPINEALQAYGVDLITGG</sequence>
<dbReference type="Pfam" id="PF00089">
    <property type="entry name" value="Trypsin"/>
    <property type="match status" value="1"/>
</dbReference>
<dbReference type="Gene3D" id="3.30.300.50">
    <property type="match status" value="2"/>
</dbReference>
<reference evidence="13 14" key="1">
    <citation type="submission" date="2018-07" db="EMBL/GenBank/DDBJ databases">
        <title>Genomic Encyclopedia of Type Strains, Phase III (KMG-III): the genomes of soil and plant-associated and newly described type strains.</title>
        <authorList>
            <person name="Whitman W."/>
        </authorList>
    </citation>
    <scope>NUCLEOTIDE SEQUENCE [LARGE SCALE GENOMIC DNA]</scope>
    <source>
        <strain evidence="13 14">CECT 8575</strain>
    </source>
</reference>
<dbReference type="PRINTS" id="PR00861">
    <property type="entry name" value="ALYTICPTASE"/>
</dbReference>
<feature type="disulfide bond" evidence="9">
    <location>
        <begin position="288"/>
        <end position="298"/>
    </location>
</feature>
<dbReference type="EMBL" id="QPJC01000006">
    <property type="protein sequence ID" value="RCW43550.1"/>
    <property type="molecule type" value="Genomic_DNA"/>
</dbReference>
<dbReference type="InterPro" id="IPR035070">
    <property type="entry name" value="Streptogrisin_prodomain"/>
</dbReference>
<dbReference type="OrthoDB" id="8781117at2"/>
<feature type="domain" description="Peptidase S1" evidence="11">
    <location>
        <begin position="213"/>
        <end position="365"/>
    </location>
</feature>
<feature type="signal peptide" evidence="10">
    <location>
        <begin position="1"/>
        <end position="29"/>
    </location>
</feature>
<dbReference type="RefSeq" id="WP_114453147.1">
    <property type="nucleotide sequence ID" value="NZ_QPJC01000006.1"/>
</dbReference>
<dbReference type="InterPro" id="IPR043504">
    <property type="entry name" value="Peptidase_S1_PA_chymotrypsin"/>
</dbReference>
<dbReference type="InterPro" id="IPR001316">
    <property type="entry name" value="Pept_S1A_streptogrisin"/>
</dbReference>
<keyword evidence="14" id="KW-1185">Reference proteome</keyword>
<dbReference type="GO" id="GO:0005576">
    <property type="term" value="C:extracellular region"/>
    <property type="evidence" value="ECO:0007669"/>
    <property type="project" value="InterPro"/>
</dbReference>
<feature type="active site" description="Charge relay system" evidence="8">
    <location>
        <position position="227"/>
    </location>
</feature>
<evidence type="ECO:0000256" key="6">
    <source>
        <dbReference type="ARBA" id="ARBA00023145"/>
    </source>
</evidence>
<dbReference type="PIRSF" id="PIRSF001134">
    <property type="entry name" value="Streptogrisin"/>
    <property type="match status" value="1"/>
</dbReference>
<evidence type="ECO:0000259" key="12">
    <source>
        <dbReference type="Pfam" id="PF02983"/>
    </source>
</evidence>
<evidence type="ECO:0000256" key="3">
    <source>
        <dbReference type="ARBA" id="ARBA00022729"/>
    </source>
</evidence>
<dbReference type="InterPro" id="IPR009003">
    <property type="entry name" value="Peptidase_S1_PA"/>
</dbReference>
<keyword evidence="2" id="KW-0645">Protease</keyword>
<comment type="similarity">
    <text evidence="1">Belongs to the peptidase S1 family.</text>
</comment>
<dbReference type="SUPFAM" id="SSF54806">
    <property type="entry name" value="Alpha-lytic protease prodomain"/>
    <property type="match status" value="1"/>
</dbReference>
<evidence type="ECO:0000256" key="2">
    <source>
        <dbReference type="ARBA" id="ARBA00022670"/>
    </source>
</evidence>
<evidence type="ECO:0000256" key="8">
    <source>
        <dbReference type="PIRSR" id="PIRSR001134-1"/>
    </source>
</evidence>
<dbReference type="Proteomes" id="UP000253495">
    <property type="component" value="Unassembled WGS sequence"/>
</dbReference>
<proteinExistence type="inferred from homology"/>
<dbReference type="Gene3D" id="2.40.10.10">
    <property type="entry name" value="Trypsin-like serine proteases"/>
    <property type="match status" value="2"/>
</dbReference>
<evidence type="ECO:0000259" key="11">
    <source>
        <dbReference type="Pfam" id="PF00089"/>
    </source>
</evidence>
<keyword evidence="3 10" id="KW-0732">Signal</keyword>
<organism evidence="13 14">
    <name type="scientific">Halopolyspora algeriensis</name>
    <dbReference type="NCBI Taxonomy" id="1500506"/>
    <lineage>
        <taxon>Bacteria</taxon>
        <taxon>Bacillati</taxon>
        <taxon>Actinomycetota</taxon>
        <taxon>Actinomycetes</taxon>
        <taxon>Actinomycetes incertae sedis</taxon>
        <taxon>Halopolyspora</taxon>
    </lineage>
</organism>
<keyword evidence="6" id="KW-0865">Zymogen</keyword>
<dbReference type="InterPro" id="IPR001254">
    <property type="entry name" value="Trypsin_dom"/>
</dbReference>
<evidence type="ECO:0000256" key="5">
    <source>
        <dbReference type="ARBA" id="ARBA00022825"/>
    </source>
</evidence>
<keyword evidence="5" id="KW-0720">Serine protease</keyword>
<evidence type="ECO:0000256" key="7">
    <source>
        <dbReference type="ARBA" id="ARBA00023157"/>
    </source>
</evidence>
<feature type="active site" description="Charge relay system" evidence="8">
    <location>
        <position position="330"/>
    </location>
</feature>
<dbReference type="SUPFAM" id="SSF50494">
    <property type="entry name" value="Trypsin-like serine proteases"/>
    <property type="match status" value="1"/>
</dbReference>
<keyword evidence="7 9" id="KW-1015">Disulfide bond</keyword>
<dbReference type="GO" id="GO:0004252">
    <property type="term" value="F:serine-type endopeptidase activity"/>
    <property type="evidence" value="ECO:0007669"/>
    <property type="project" value="InterPro"/>
</dbReference>
<evidence type="ECO:0000313" key="14">
    <source>
        <dbReference type="Proteomes" id="UP000253495"/>
    </source>
</evidence>
<dbReference type="InterPro" id="IPR037295">
    <property type="entry name" value="Alpha-lytic_protease_prodomain"/>
</dbReference>
<dbReference type="CDD" id="cd21112">
    <property type="entry name" value="alphaLP-like"/>
    <property type="match status" value="1"/>
</dbReference>
<feature type="disulfide bond" evidence="9">
    <location>
        <begin position="324"/>
        <end position="351"/>
    </location>
</feature>
<dbReference type="InterPro" id="IPR004236">
    <property type="entry name" value="Pept_S1_alpha_lytic"/>
</dbReference>
<feature type="domain" description="Peptidase S1A alpha-lytic prodomain" evidence="12">
    <location>
        <begin position="123"/>
        <end position="179"/>
    </location>
</feature>
<dbReference type="AlphaFoldDB" id="A0A368VPT1"/>
<protein>
    <submittedName>
        <fullName evidence="13">Streptogrisin C</fullName>
    </submittedName>
</protein>
<evidence type="ECO:0000313" key="13">
    <source>
        <dbReference type="EMBL" id="RCW43550.1"/>
    </source>
</evidence>
<dbReference type="Pfam" id="PF02983">
    <property type="entry name" value="Pro_Al_protease"/>
    <property type="match status" value="1"/>
</dbReference>
<name>A0A368VPT1_9ACTN</name>
<evidence type="ECO:0000256" key="10">
    <source>
        <dbReference type="SAM" id="SignalP"/>
    </source>
</evidence>
<feature type="chain" id="PRO_5016901861" evidence="10">
    <location>
        <begin position="30"/>
        <end position="377"/>
    </location>
</feature>
<evidence type="ECO:0000256" key="4">
    <source>
        <dbReference type="ARBA" id="ARBA00022801"/>
    </source>
</evidence>
<feature type="disulfide bond" evidence="9">
    <location>
        <begin position="212"/>
        <end position="228"/>
    </location>
</feature>
<accession>A0A368VPT1</accession>
<comment type="caution">
    <text evidence="13">The sequence shown here is derived from an EMBL/GenBank/DDBJ whole genome shotgun (WGS) entry which is preliminary data.</text>
</comment>
<evidence type="ECO:0000256" key="9">
    <source>
        <dbReference type="PIRSR" id="PIRSR001134-2"/>
    </source>
</evidence>
<keyword evidence="4" id="KW-0378">Hydrolase</keyword>
<evidence type="ECO:0000256" key="1">
    <source>
        <dbReference type="ARBA" id="ARBA00007664"/>
    </source>
</evidence>